<name>F5XIQ1_MICPN</name>
<keyword evidence="1" id="KW-1133">Transmembrane helix</keyword>
<organism evidence="2 3">
    <name type="scientific">Microlunatus phosphovorus (strain ATCC 700054 / DSM 10555 / JCM 9379 / NBRC 101784 / NCIMB 13414 / VKM Ac-1990 / NM-1)</name>
    <dbReference type="NCBI Taxonomy" id="1032480"/>
    <lineage>
        <taxon>Bacteria</taxon>
        <taxon>Bacillati</taxon>
        <taxon>Actinomycetota</taxon>
        <taxon>Actinomycetes</taxon>
        <taxon>Propionibacteriales</taxon>
        <taxon>Propionibacteriaceae</taxon>
        <taxon>Microlunatus</taxon>
    </lineage>
</organism>
<evidence type="ECO:0000313" key="2">
    <source>
        <dbReference type="EMBL" id="BAK38289.1"/>
    </source>
</evidence>
<keyword evidence="1" id="KW-0812">Transmembrane</keyword>
<reference evidence="2 3" key="1">
    <citation type="submission" date="2011-05" db="EMBL/GenBank/DDBJ databases">
        <title>Whole genome sequence of Microlunatus phosphovorus NM-1.</title>
        <authorList>
            <person name="Hosoyama A."/>
            <person name="Sasaki K."/>
            <person name="Harada T."/>
            <person name="Igarashi R."/>
            <person name="Kawakoshi A."/>
            <person name="Sasagawa M."/>
            <person name="Fukada J."/>
            <person name="Nakamura S."/>
            <person name="Katano Y."/>
            <person name="Hanada S."/>
            <person name="Kamagata Y."/>
            <person name="Nakamura N."/>
            <person name="Yamazaki S."/>
            <person name="Fujita N."/>
        </authorList>
    </citation>
    <scope>NUCLEOTIDE SEQUENCE [LARGE SCALE GENOMIC DNA]</scope>
    <source>
        <strain evidence="3">ATCC 700054 / DSM 10555 / JCM 9379 / NBRC 101784 / NCIMB 13414 / VKM Ac-1990 / NM-1</strain>
    </source>
</reference>
<evidence type="ECO:0000313" key="3">
    <source>
        <dbReference type="Proteomes" id="UP000007947"/>
    </source>
</evidence>
<sequence length="96" mass="11231">MLLAFACLFVVLVAAISIVWPYQWRWGIDVRRLLGDYVEADPPAPIDEMRRSLAWYMQVDTDSNSKKLDCLWWCLRIALVAIAAEVVFWVLALWMR</sequence>
<dbReference type="AlphaFoldDB" id="F5XIQ1"/>
<keyword evidence="1" id="KW-0472">Membrane</keyword>
<accession>F5XIQ1</accession>
<dbReference type="Proteomes" id="UP000007947">
    <property type="component" value="Chromosome"/>
</dbReference>
<keyword evidence="3" id="KW-1185">Reference proteome</keyword>
<dbReference type="HOGENOM" id="CLU_2356583_0_0_11"/>
<evidence type="ECO:0000256" key="1">
    <source>
        <dbReference type="SAM" id="Phobius"/>
    </source>
</evidence>
<protein>
    <submittedName>
        <fullName evidence="2">Uncharacterized protein</fullName>
    </submittedName>
</protein>
<feature type="transmembrane region" description="Helical" evidence="1">
    <location>
        <begin position="70"/>
        <end position="94"/>
    </location>
</feature>
<proteinExistence type="predicted"/>
<gene>
    <name evidence="2" type="ordered locus">MLP_52750</name>
</gene>
<dbReference type="EMBL" id="AP012204">
    <property type="protein sequence ID" value="BAK38289.1"/>
    <property type="molecule type" value="Genomic_DNA"/>
</dbReference>
<dbReference type="KEGG" id="mph:MLP_52750"/>